<reference evidence="1 2" key="1">
    <citation type="submission" date="2016-03" db="EMBL/GenBank/DDBJ databases">
        <title>Complete genome sequence of a soil Actinobacterium, Nocardioides dokdonensis FR1436.</title>
        <authorList>
            <person name="Kwon S.-K."/>
            <person name="Kim K."/>
            <person name="Kim J.F."/>
        </authorList>
    </citation>
    <scope>NUCLEOTIDE SEQUENCE [LARGE SCALE GENOMIC DNA]</scope>
    <source>
        <strain evidence="1 2">FR1436</strain>
    </source>
</reference>
<dbReference type="KEGG" id="ndk:I601_0074"/>
<dbReference type="EMBL" id="CP015079">
    <property type="protein sequence ID" value="ANH36528.1"/>
    <property type="molecule type" value="Genomic_DNA"/>
</dbReference>
<evidence type="ECO:0008006" key="3">
    <source>
        <dbReference type="Google" id="ProtNLM"/>
    </source>
</evidence>
<evidence type="ECO:0000313" key="1">
    <source>
        <dbReference type="EMBL" id="ANH36528.1"/>
    </source>
</evidence>
<dbReference type="STRING" id="1300347.I601_0074"/>
<dbReference type="Gene3D" id="2.40.10.10">
    <property type="entry name" value="Trypsin-like serine proteases"/>
    <property type="match status" value="1"/>
</dbReference>
<proteinExistence type="predicted"/>
<accession>A0A1A9GE53</accession>
<dbReference type="Proteomes" id="UP000077868">
    <property type="component" value="Chromosome"/>
</dbReference>
<name>A0A1A9GE53_9ACTN</name>
<dbReference type="AlphaFoldDB" id="A0A1A9GE53"/>
<organism evidence="1 2">
    <name type="scientific">Nocardioides dokdonensis FR1436</name>
    <dbReference type="NCBI Taxonomy" id="1300347"/>
    <lineage>
        <taxon>Bacteria</taxon>
        <taxon>Bacillati</taxon>
        <taxon>Actinomycetota</taxon>
        <taxon>Actinomycetes</taxon>
        <taxon>Propionibacteriales</taxon>
        <taxon>Nocardioidaceae</taxon>
        <taxon>Nocardioides</taxon>
    </lineage>
</organism>
<protein>
    <recommendedName>
        <fullName evidence="3">Trypsin</fullName>
    </recommendedName>
</protein>
<gene>
    <name evidence="1" type="ORF">I601_0074</name>
</gene>
<dbReference type="SUPFAM" id="SSF50494">
    <property type="entry name" value="Trypsin-like serine proteases"/>
    <property type="match status" value="1"/>
</dbReference>
<dbReference type="InterPro" id="IPR043504">
    <property type="entry name" value="Peptidase_S1_PA_chymotrypsin"/>
</dbReference>
<keyword evidence="2" id="KW-1185">Reference proteome</keyword>
<dbReference type="RefSeq" id="WP_218917725.1">
    <property type="nucleotide sequence ID" value="NZ_CP015079.1"/>
</dbReference>
<sequence length="304" mass="31322">MRTRSWTARARTAPAPAPVLLLVVTALALVAALVGPLGAEAQAAPAGRHDRWAPVAAATITPGVQMYTDGAQCTANFVFTDKRGRVYVGYAAHCAGLGEATDTSGCTTDTLPRGTTVKFARGGNLASNGTIVGRGRLAYSSWDTMARLGTTDADTCDYNDFALVKVQRRHVDRVNPTVPFFGGPTGLSRTGAPAGSPVYSYGQSSLRPTALLSPKYGFSLGGSGDWSWDVYTLTPGIPGDSGSGFLDADGAAFGTLSTVALAPLPLSNGVGDLASELDFARRHSGIPGLRLASGTEPFSALPLG</sequence>
<dbReference type="PATRIC" id="fig|1300347.3.peg.75"/>
<evidence type="ECO:0000313" key="2">
    <source>
        <dbReference type="Proteomes" id="UP000077868"/>
    </source>
</evidence>
<dbReference type="InterPro" id="IPR009003">
    <property type="entry name" value="Peptidase_S1_PA"/>
</dbReference>